<dbReference type="GeneTree" id="ENSGT01040000244688"/>
<reference evidence="1" key="2">
    <citation type="submission" date="2025-05" db="UniProtKB">
        <authorList>
            <consortium name="Ensembl"/>
        </authorList>
    </citation>
    <scope>IDENTIFICATION</scope>
</reference>
<protein>
    <submittedName>
        <fullName evidence="1">Uncharacterized protein</fullName>
    </submittedName>
</protein>
<dbReference type="SUPFAM" id="SSF50891">
    <property type="entry name" value="Cyclophilin-like"/>
    <property type="match status" value="1"/>
</dbReference>
<dbReference type="Ensembl" id="ENSMGAT00000023869.1">
    <property type="protein sequence ID" value="ENSMGAP00000026041.1"/>
    <property type="gene ID" value="ENSMGAG00000021475.1"/>
</dbReference>
<dbReference type="Gene3D" id="2.40.100.10">
    <property type="entry name" value="Cyclophilin-like"/>
    <property type="match status" value="1"/>
</dbReference>
<proteinExistence type="predicted"/>
<evidence type="ECO:0000313" key="1">
    <source>
        <dbReference type="Ensembl" id="ENSMGAP00000024185.1"/>
    </source>
</evidence>
<accession>A0A803XXD9</accession>
<dbReference type="InterPro" id="IPR029000">
    <property type="entry name" value="Cyclophilin-like_dom_sf"/>
</dbReference>
<dbReference type="Ensembl" id="ENSMGAT00000037195.1">
    <property type="protein sequence ID" value="ENSMGAP00000024185.1"/>
    <property type="gene ID" value="ENSMGAG00000018185.1"/>
</dbReference>
<name>A0A803XXD9_MELGA</name>
<organism evidence="1 2">
    <name type="scientific">Meleagris gallopavo</name>
    <name type="common">Wild turkey</name>
    <dbReference type="NCBI Taxonomy" id="9103"/>
    <lineage>
        <taxon>Eukaryota</taxon>
        <taxon>Metazoa</taxon>
        <taxon>Chordata</taxon>
        <taxon>Craniata</taxon>
        <taxon>Vertebrata</taxon>
        <taxon>Euteleostomi</taxon>
        <taxon>Archelosauria</taxon>
        <taxon>Archosauria</taxon>
        <taxon>Dinosauria</taxon>
        <taxon>Saurischia</taxon>
        <taxon>Theropoda</taxon>
        <taxon>Coelurosauria</taxon>
        <taxon>Aves</taxon>
        <taxon>Neognathae</taxon>
        <taxon>Galloanserae</taxon>
        <taxon>Galliformes</taxon>
        <taxon>Phasianidae</taxon>
        <taxon>Meleagridinae</taxon>
        <taxon>Meleagris</taxon>
    </lineage>
</organism>
<sequence>MKEFSSKRGQNFTVGQRCCSVEGARSWRAKGPLPDTEENTNPVVYFNVSASDEPLEHTTMELLSNIVPRTAEDIRALCMGEKVSDFVRQVSLMLKDFK</sequence>
<evidence type="ECO:0000313" key="2">
    <source>
        <dbReference type="Proteomes" id="UP000001645"/>
    </source>
</evidence>
<keyword evidence="2" id="KW-1185">Reference proteome</keyword>
<dbReference type="AlphaFoldDB" id="A0A803XXD9"/>
<dbReference type="Proteomes" id="UP000001645">
    <property type="component" value="Unplaced"/>
</dbReference>
<reference evidence="1" key="1">
    <citation type="journal article" date="2010" name="PLoS Biol.">
        <title>Multi-platform next-generation sequencing of the domestic turkey (Meleagris gallopavo): genome assembly and analysis.</title>
        <authorList>
            <person name="Dalloul R.A."/>
            <person name="Long J.A."/>
            <person name="Zimin A.V."/>
            <person name="Aslam L."/>
            <person name="Beal K."/>
            <person name="Blomberg L.A."/>
            <person name="Bouffard P."/>
            <person name="Burt D.W."/>
            <person name="Crasta O."/>
            <person name="Crooijmans R.P."/>
            <person name="Cooper K."/>
            <person name="Coulombe R.A."/>
            <person name="De S."/>
            <person name="Delany M.E."/>
            <person name="Dodgson J.B."/>
            <person name="Dong J.J."/>
            <person name="Evans C."/>
            <person name="Frederickson K.M."/>
            <person name="Flicek P."/>
            <person name="Florea L."/>
            <person name="Folkerts O."/>
            <person name="Groenen M.A."/>
            <person name="Harkins T.T."/>
            <person name="Herrero J."/>
            <person name="Hoffmann S."/>
            <person name="Megens H.J."/>
            <person name="Jiang A."/>
            <person name="de Jong P."/>
            <person name="Kaiser P."/>
            <person name="Kim H."/>
            <person name="Kim K.W."/>
            <person name="Kim S."/>
            <person name="Langenberger D."/>
            <person name="Lee M.K."/>
            <person name="Lee T."/>
            <person name="Mane S."/>
            <person name="Marcais G."/>
            <person name="Marz M."/>
            <person name="McElroy A.P."/>
            <person name="Modise T."/>
            <person name="Nefedov M."/>
            <person name="Notredame C."/>
            <person name="Paton I.R."/>
            <person name="Payne W.S."/>
            <person name="Pertea G."/>
            <person name="Prickett D."/>
            <person name="Puiu D."/>
            <person name="Qioa D."/>
            <person name="Raineri E."/>
            <person name="Ruffier M."/>
            <person name="Salzberg S.L."/>
            <person name="Schatz M.C."/>
            <person name="Scheuring C."/>
            <person name="Schmidt C.J."/>
            <person name="Schroeder S."/>
            <person name="Searle S.M."/>
            <person name="Smith E.J."/>
            <person name="Smith J."/>
            <person name="Sonstegard T.S."/>
            <person name="Stadler P.F."/>
            <person name="Tafer H."/>
            <person name="Tu Z.J."/>
            <person name="Van Tassell C.P."/>
            <person name="Vilella A.J."/>
            <person name="Williams K.P."/>
            <person name="Yorke J.A."/>
            <person name="Zhang L."/>
            <person name="Zhang H.B."/>
            <person name="Zhang X."/>
            <person name="Zhang Y."/>
            <person name="Reed K.M."/>
        </authorList>
    </citation>
    <scope>NUCLEOTIDE SEQUENCE [LARGE SCALE GENOMIC DNA]</scope>
</reference>